<gene>
    <name evidence="1" type="ORF">QYT958_LOCUS40848</name>
</gene>
<dbReference type="AlphaFoldDB" id="A0A822BUB2"/>
<dbReference type="Proteomes" id="UP000663848">
    <property type="component" value="Unassembled WGS sequence"/>
</dbReference>
<reference evidence="1" key="1">
    <citation type="submission" date="2021-02" db="EMBL/GenBank/DDBJ databases">
        <authorList>
            <person name="Nowell W R."/>
        </authorList>
    </citation>
    <scope>NUCLEOTIDE SEQUENCE</scope>
</reference>
<accession>A0A822BUB2</accession>
<comment type="caution">
    <text evidence="1">The sequence shown here is derived from an EMBL/GenBank/DDBJ whole genome shotgun (WGS) entry which is preliminary data.</text>
</comment>
<proteinExistence type="predicted"/>
<organism evidence="1 2">
    <name type="scientific">Rotaria socialis</name>
    <dbReference type="NCBI Taxonomy" id="392032"/>
    <lineage>
        <taxon>Eukaryota</taxon>
        <taxon>Metazoa</taxon>
        <taxon>Spiralia</taxon>
        <taxon>Gnathifera</taxon>
        <taxon>Rotifera</taxon>
        <taxon>Eurotatoria</taxon>
        <taxon>Bdelloidea</taxon>
        <taxon>Philodinida</taxon>
        <taxon>Philodinidae</taxon>
        <taxon>Rotaria</taxon>
    </lineage>
</organism>
<protein>
    <submittedName>
        <fullName evidence="1">Uncharacterized protein</fullName>
    </submittedName>
</protein>
<sequence length="50" mass="5437">MSSNPIINQTASEPNTVVVSDETVKQNIEIVQPPEILSSKQSSNSDSYET</sequence>
<evidence type="ECO:0000313" key="1">
    <source>
        <dbReference type="EMBL" id="CAF5033640.1"/>
    </source>
</evidence>
<feature type="non-terminal residue" evidence="1">
    <location>
        <position position="50"/>
    </location>
</feature>
<evidence type="ECO:0000313" key="2">
    <source>
        <dbReference type="Proteomes" id="UP000663848"/>
    </source>
</evidence>
<name>A0A822BUB2_9BILA</name>
<dbReference type="EMBL" id="CAJOBR010044074">
    <property type="protein sequence ID" value="CAF5033640.1"/>
    <property type="molecule type" value="Genomic_DNA"/>
</dbReference>